<dbReference type="RefSeq" id="WP_191269016.1">
    <property type="nucleotide sequence ID" value="NZ_BNDS01000001.1"/>
</dbReference>
<name>A0ABQ3MVS3_9BACI</name>
<organism evidence="10 11">
    <name type="scientific">Neobacillus kokaensis</name>
    <dbReference type="NCBI Taxonomy" id="2759023"/>
    <lineage>
        <taxon>Bacteria</taxon>
        <taxon>Bacillati</taxon>
        <taxon>Bacillota</taxon>
        <taxon>Bacilli</taxon>
        <taxon>Bacillales</taxon>
        <taxon>Bacillaceae</taxon>
        <taxon>Neobacillus</taxon>
    </lineage>
</organism>
<dbReference type="Gene3D" id="1.20.140.10">
    <property type="entry name" value="Butyryl-CoA Dehydrogenase, subunit A, domain 3"/>
    <property type="match status" value="1"/>
</dbReference>
<dbReference type="CDD" id="cd00567">
    <property type="entry name" value="ACAD"/>
    <property type="match status" value="1"/>
</dbReference>
<reference evidence="10 11" key="1">
    <citation type="journal article" date="2022" name="Int. J. Syst. Evol. Microbiol.">
        <title>Neobacillus kokaensis sp. nov., isolated from soil.</title>
        <authorList>
            <person name="Yuki K."/>
            <person name="Matsubara H."/>
            <person name="Yamaguchi S."/>
        </authorList>
    </citation>
    <scope>NUCLEOTIDE SEQUENCE [LARGE SCALE GENOMIC DNA]</scope>
    <source>
        <strain evidence="10 11">LOB 377</strain>
    </source>
</reference>
<dbReference type="Gene3D" id="2.40.110.10">
    <property type="entry name" value="Butyryl-CoA Dehydrogenase, subunit A, domain 2"/>
    <property type="match status" value="1"/>
</dbReference>
<sequence>MEFALNEIQEEFKSTAQKFFREKCSISELRKVETSKNGYSSSLYKEIADLGFIGLIIPEEYGGVGGSLMDLALVVEEAGWAALPAPFLSTIAYGVIPLLEYGTEAQKQKLLPQIAEGKLIFTGALSEPKAHFDLRHVSAFAAANDQGYSLSGKKLFVPFGESSDYLLTLVRTSKVQSADEQGLSLFLVKNSQPGIHFKPMPSIGPDPLHEVELQNVSLSSAEVLGEVNNGWSITKTTLQMAAALQCVEMTGVLRRALEVTNDYVKERRQFGRAIGSYQSVQHRLSDMFTVVEGGRLAAFQAIWRLEAGLPAEREVAIAKAWLGKAGQHVLTGAHQLHGGMGIDLDYPLQFCFRRFKSQQLNLGTASVHLKQISQSIGKQSNEYLIRQ</sequence>
<evidence type="ECO:0000256" key="1">
    <source>
        <dbReference type="ARBA" id="ARBA00001974"/>
    </source>
</evidence>
<dbReference type="Pfam" id="PF00441">
    <property type="entry name" value="Acyl-CoA_dh_1"/>
    <property type="match status" value="1"/>
</dbReference>
<dbReference type="EMBL" id="BNDS01000001">
    <property type="protein sequence ID" value="GHH96773.1"/>
    <property type="molecule type" value="Genomic_DNA"/>
</dbReference>
<dbReference type="Pfam" id="PF02770">
    <property type="entry name" value="Acyl-CoA_dh_M"/>
    <property type="match status" value="1"/>
</dbReference>
<dbReference type="Proteomes" id="UP000637074">
    <property type="component" value="Unassembled WGS sequence"/>
</dbReference>
<dbReference type="Gene3D" id="1.10.540.10">
    <property type="entry name" value="Acyl-CoA dehydrogenase/oxidase, N-terminal domain"/>
    <property type="match status" value="1"/>
</dbReference>
<keyword evidence="5 6" id="KW-0560">Oxidoreductase</keyword>
<dbReference type="InterPro" id="IPR006091">
    <property type="entry name" value="Acyl-CoA_Oxase/DH_mid-dom"/>
</dbReference>
<evidence type="ECO:0000256" key="3">
    <source>
        <dbReference type="ARBA" id="ARBA00022630"/>
    </source>
</evidence>
<comment type="cofactor">
    <cofactor evidence="1 6">
        <name>FAD</name>
        <dbReference type="ChEBI" id="CHEBI:57692"/>
    </cofactor>
</comment>
<evidence type="ECO:0000313" key="11">
    <source>
        <dbReference type="Proteomes" id="UP000637074"/>
    </source>
</evidence>
<evidence type="ECO:0000313" key="10">
    <source>
        <dbReference type="EMBL" id="GHH96773.1"/>
    </source>
</evidence>
<evidence type="ECO:0000256" key="5">
    <source>
        <dbReference type="ARBA" id="ARBA00023002"/>
    </source>
</evidence>
<evidence type="ECO:0000259" key="7">
    <source>
        <dbReference type="Pfam" id="PF00441"/>
    </source>
</evidence>
<keyword evidence="4 6" id="KW-0274">FAD</keyword>
<comment type="caution">
    <text evidence="10">The sequence shown here is derived from an EMBL/GenBank/DDBJ whole genome shotgun (WGS) entry which is preliminary data.</text>
</comment>
<proteinExistence type="inferred from homology"/>
<dbReference type="InterPro" id="IPR046373">
    <property type="entry name" value="Acyl-CoA_Oxase/DH_mid-dom_sf"/>
</dbReference>
<feature type="domain" description="Acyl-CoA oxidase/dehydrogenase middle" evidence="8">
    <location>
        <begin position="124"/>
        <end position="216"/>
    </location>
</feature>
<evidence type="ECO:0000256" key="6">
    <source>
        <dbReference type="RuleBase" id="RU362125"/>
    </source>
</evidence>
<dbReference type="InterPro" id="IPR013786">
    <property type="entry name" value="AcylCoA_DH/ox_N"/>
</dbReference>
<dbReference type="SUPFAM" id="SSF56645">
    <property type="entry name" value="Acyl-CoA dehydrogenase NM domain-like"/>
    <property type="match status" value="1"/>
</dbReference>
<evidence type="ECO:0000256" key="2">
    <source>
        <dbReference type="ARBA" id="ARBA00009347"/>
    </source>
</evidence>
<comment type="similarity">
    <text evidence="2 6">Belongs to the acyl-CoA dehydrogenase family.</text>
</comment>
<dbReference type="InterPro" id="IPR036250">
    <property type="entry name" value="AcylCo_DH-like_C"/>
</dbReference>
<evidence type="ECO:0000256" key="4">
    <source>
        <dbReference type="ARBA" id="ARBA00022827"/>
    </source>
</evidence>
<feature type="domain" description="Acyl-CoA dehydrogenase/oxidase C-terminal" evidence="7">
    <location>
        <begin position="228"/>
        <end position="376"/>
    </location>
</feature>
<evidence type="ECO:0000259" key="8">
    <source>
        <dbReference type="Pfam" id="PF02770"/>
    </source>
</evidence>
<dbReference type="SUPFAM" id="SSF47203">
    <property type="entry name" value="Acyl-CoA dehydrogenase C-terminal domain-like"/>
    <property type="match status" value="1"/>
</dbReference>
<accession>A0ABQ3MVS3</accession>
<keyword evidence="3 6" id="KW-0285">Flavoprotein</keyword>
<dbReference type="InterPro" id="IPR009075">
    <property type="entry name" value="AcylCo_DH/oxidase_C"/>
</dbReference>
<dbReference type="Pfam" id="PF02771">
    <property type="entry name" value="Acyl-CoA_dh_N"/>
    <property type="match status" value="1"/>
</dbReference>
<gene>
    <name evidence="10" type="primary">acd</name>
    <name evidence="10" type="ORF">AM1BK_03160</name>
</gene>
<keyword evidence="11" id="KW-1185">Reference proteome</keyword>
<dbReference type="InterPro" id="IPR009100">
    <property type="entry name" value="AcylCoA_DH/oxidase_NM_dom_sf"/>
</dbReference>
<dbReference type="InterPro" id="IPR037069">
    <property type="entry name" value="AcylCoA_DH/ox_N_sf"/>
</dbReference>
<dbReference type="PANTHER" id="PTHR43884">
    <property type="entry name" value="ACYL-COA DEHYDROGENASE"/>
    <property type="match status" value="1"/>
</dbReference>
<evidence type="ECO:0000259" key="9">
    <source>
        <dbReference type="Pfam" id="PF02771"/>
    </source>
</evidence>
<dbReference type="PANTHER" id="PTHR43884:SF20">
    <property type="entry name" value="ACYL-COA DEHYDROGENASE FADE28"/>
    <property type="match status" value="1"/>
</dbReference>
<protein>
    <submittedName>
        <fullName evidence="10">Acyl-CoA dehydrogenase</fullName>
    </submittedName>
</protein>
<feature type="domain" description="Acyl-CoA dehydrogenase/oxidase N-terminal" evidence="9">
    <location>
        <begin position="7"/>
        <end position="118"/>
    </location>
</feature>